<reference evidence="2 4" key="1">
    <citation type="submission" date="2017-05" db="EMBL/GenBank/DDBJ databases">
        <authorList>
            <person name="Song R."/>
            <person name="Chenine A.L."/>
            <person name="Ruprecht R.M."/>
        </authorList>
    </citation>
    <scope>NUCLEOTIDE SEQUENCE [LARGE SCALE GENOMIC DNA]</scope>
    <source>
        <strain evidence="2 4">S567_C10_BS</strain>
    </source>
</reference>
<evidence type="ECO:0000313" key="5">
    <source>
        <dbReference type="Proteomes" id="UP000284767"/>
    </source>
</evidence>
<evidence type="ECO:0000313" key="4">
    <source>
        <dbReference type="Proteomes" id="UP000194857"/>
    </source>
</evidence>
<name>A0A0C7CX99_PSEAI</name>
<sequence length="213" mass="23540">MSALPQEKPLPCQAFDDDPQVLAEVLREGVNLAVWTRRLSPALRDFAAALVRNRPGLALSQTLEMEEERLPVLDGLLDAQQLPGQTDFLDDLGWLVEAFSCLTGARRIGLRLRVLDKPMCPRFHVDHVPLRLVTTYQGAASEWLDESGLDRRLLGGAQAEVVDEQLIHSLSTGDVALLKGERWEGNEGAGLVHRSPRAEPGLARLLLTLDWLA</sequence>
<gene>
    <name evidence="2" type="ORF">CAZ10_27680</name>
    <name evidence="1" type="ORF">GUL26_24445</name>
    <name evidence="3" type="ORF">IPC1295_21320</name>
</gene>
<organism evidence="2 4">
    <name type="scientific">Pseudomonas aeruginosa</name>
    <dbReference type="NCBI Taxonomy" id="287"/>
    <lineage>
        <taxon>Bacteria</taxon>
        <taxon>Pseudomonadati</taxon>
        <taxon>Pseudomonadota</taxon>
        <taxon>Gammaproteobacteria</taxon>
        <taxon>Pseudomonadales</taxon>
        <taxon>Pseudomonadaceae</taxon>
        <taxon>Pseudomonas</taxon>
    </lineage>
</organism>
<dbReference type="Proteomes" id="UP000644192">
    <property type="component" value="Unassembled WGS sequence"/>
</dbReference>
<evidence type="ECO:0000313" key="3">
    <source>
        <dbReference type="EMBL" id="RPM11559.1"/>
    </source>
</evidence>
<dbReference type="AlphaFoldDB" id="A0A0C7CX99"/>
<dbReference type="InterPro" id="IPR014955">
    <property type="entry name" value="DUF1826"/>
</dbReference>
<reference evidence="3 5" key="3">
    <citation type="submission" date="2019-01" db="EMBL/GenBank/DDBJ databases">
        <title>The Pseudomonas aeruginosa pan-genome provides new insights on its population structure, horizontal gene transfer and pathogenicity.</title>
        <authorList>
            <person name="Freschi L."/>
            <person name="Vincent A.T."/>
            <person name="Jeukens J."/>
            <person name="Emond-Rheault J.-G."/>
            <person name="Kukavica-Ibrulj I."/>
            <person name="Dupont M.-J."/>
            <person name="Charette S.J."/>
            <person name="Boyle B."/>
            <person name="Levesque R.C."/>
        </authorList>
    </citation>
    <scope>NUCLEOTIDE SEQUENCE [LARGE SCALE GENOMIC DNA]</scope>
    <source>
        <strain evidence="3 5">PA-W36</strain>
    </source>
</reference>
<proteinExistence type="predicted"/>
<protein>
    <submittedName>
        <fullName evidence="1">DUF1826 domain-containing protein</fullName>
    </submittedName>
</protein>
<dbReference type="Proteomes" id="UP000284767">
    <property type="component" value="Unassembled WGS sequence"/>
</dbReference>
<dbReference type="RefSeq" id="WP_003099676.1">
    <property type="nucleotide sequence ID" value="NZ_AP014839.1"/>
</dbReference>
<dbReference type="EMBL" id="NSNE01000013">
    <property type="protein sequence ID" value="RPM11559.1"/>
    <property type="molecule type" value="Genomic_DNA"/>
</dbReference>
<evidence type="ECO:0000313" key="1">
    <source>
        <dbReference type="EMBL" id="MZZ15411.1"/>
    </source>
</evidence>
<dbReference type="Pfam" id="PF08856">
    <property type="entry name" value="DUF1826"/>
    <property type="match status" value="1"/>
</dbReference>
<dbReference type="EMBL" id="NFFZ01000018">
    <property type="protein sequence ID" value="OTI57230.1"/>
    <property type="molecule type" value="Genomic_DNA"/>
</dbReference>
<reference evidence="3 5" key="2">
    <citation type="submission" date="2017-08" db="EMBL/GenBank/DDBJ databases">
        <authorList>
            <person name="Feschi L."/>
            <person name="Jeukens J."/>
            <person name="Emond-Rheault J.-G."/>
            <person name="Kukavica-Ibrulj I."/>
            <person name="Boyle B."/>
            <person name="Levesque R.C."/>
        </authorList>
    </citation>
    <scope>NUCLEOTIDE SEQUENCE [LARGE SCALE GENOMIC DNA]</scope>
    <source>
        <strain evidence="3 5">PA-W36</strain>
    </source>
</reference>
<evidence type="ECO:0000313" key="2">
    <source>
        <dbReference type="EMBL" id="OTI57230.1"/>
    </source>
</evidence>
<dbReference type="Proteomes" id="UP000194857">
    <property type="component" value="Unassembled WGS sequence"/>
</dbReference>
<comment type="caution">
    <text evidence="2">The sequence shown here is derived from an EMBL/GenBank/DDBJ whole genome shotgun (WGS) entry which is preliminary data.</text>
</comment>
<dbReference type="EMBL" id="WXZT01000018">
    <property type="protein sequence ID" value="MZZ15411.1"/>
    <property type="molecule type" value="Genomic_DNA"/>
</dbReference>
<reference evidence="1" key="4">
    <citation type="submission" date="2020-01" db="EMBL/GenBank/DDBJ databases">
        <title>Bacteria Cultured from War Wounds Associated with the Conflict in Eastern Ukraine.</title>
        <authorList>
            <person name="Snesrud E."/>
            <person name="Galac M.R."/>
            <person name="Mc Gann P."/>
            <person name="Valentine K."/>
            <person name="Viacheslav K."/>
        </authorList>
    </citation>
    <scope>NUCLEOTIDE SEQUENCE</scope>
    <source>
        <strain evidence="1">VNMU148</strain>
    </source>
</reference>
<accession>A0A0C7CX99</accession>